<evidence type="ECO:0000313" key="2">
    <source>
        <dbReference type="Proteomes" id="UP000800096"/>
    </source>
</evidence>
<sequence length="393" mass="44575">MRLPELPVEIISRICRHIGVTFEESIWHEDGWAVKYQNKDFQALRLACKEIYHKTGYDAAARYSLILEEIEVLSSRSSLTQLSRLASQPAMRDRIHKIYLLDAAITADPPAEERAQVEEFQTSDQAVELLAECFRNVETGKRLERIEPIHDSMVDLMLRAMSLCNFARRLAILPLCPNHLARVGYPCLAETPQAYLPYIKIIQIQPFLSYGPNVRGDYDAEDENIYGYHIKDYRSTSPEYTKLITIFSNVDRLDYYGCRSHPALKFCHGCDDLFANTFAAACFPCLRKFTVSAAFISGGRLRAFIKKHANSLIAIDISSVNLTDGSWRSIAQGLSKLPHLEKLSLCDLRQKHKATFGNRPTAYCSANTIFLDKKDNISTSSLCSSRALARYNI</sequence>
<dbReference type="EMBL" id="ML979137">
    <property type="protein sequence ID" value="KAF1914451.1"/>
    <property type="molecule type" value="Genomic_DNA"/>
</dbReference>
<dbReference type="OrthoDB" id="3770506at2759"/>
<organism evidence="1 2">
    <name type="scientific">Ampelomyces quisqualis</name>
    <name type="common">Powdery mildew agent</name>
    <dbReference type="NCBI Taxonomy" id="50730"/>
    <lineage>
        <taxon>Eukaryota</taxon>
        <taxon>Fungi</taxon>
        <taxon>Dikarya</taxon>
        <taxon>Ascomycota</taxon>
        <taxon>Pezizomycotina</taxon>
        <taxon>Dothideomycetes</taxon>
        <taxon>Pleosporomycetidae</taxon>
        <taxon>Pleosporales</taxon>
        <taxon>Pleosporineae</taxon>
        <taxon>Phaeosphaeriaceae</taxon>
        <taxon>Ampelomyces</taxon>
    </lineage>
</organism>
<gene>
    <name evidence="1" type="ORF">BDU57DRAFT_530934</name>
</gene>
<reference evidence="1" key="1">
    <citation type="journal article" date="2020" name="Stud. Mycol.">
        <title>101 Dothideomycetes genomes: a test case for predicting lifestyles and emergence of pathogens.</title>
        <authorList>
            <person name="Haridas S."/>
            <person name="Albert R."/>
            <person name="Binder M."/>
            <person name="Bloem J."/>
            <person name="Labutti K."/>
            <person name="Salamov A."/>
            <person name="Andreopoulos B."/>
            <person name="Baker S."/>
            <person name="Barry K."/>
            <person name="Bills G."/>
            <person name="Bluhm B."/>
            <person name="Cannon C."/>
            <person name="Castanera R."/>
            <person name="Culley D."/>
            <person name="Daum C."/>
            <person name="Ezra D."/>
            <person name="Gonzalez J."/>
            <person name="Henrissat B."/>
            <person name="Kuo A."/>
            <person name="Liang C."/>
            <person name="Lipzen A."/>
            <person name="Lutzoni F."/>
            <person name="Magnuson J."/>
            <person name="Mondo S."/>
            <person name="Nolan M."/>
            <person name="Ohm R."/>
            <person name="Pangilinan J."/>
            <person name="Park H.-J."/>
            <person name="Ramirez L."/>
            <person name="Alfaro M."/>
            <person name="Sun H."/>
            <person name="Tritt A."/>
            <person name="Yoshinaga Y."/>
            <person name="Zwiers L.-H."/>
            <person name="Turgeon B."/>
            <person name="Goodwin S."/>
            <person name="Spatafora J."/>
            <person name="Crous P."/>
            <person name="Grigoriev I."/>
        </authorList>
    </citation>
    <scope>NUCLEOTIDE SEQUENCE</scope>
    <source>
        <strain evidence="1">HMLAC05119</strain>
    </source>
</reference>
<proteinExistence type="predicted"/>
<protein>
    <submittedName>
        <fullName evidence="1">Uncharacterized protein</fullName>
    </submittedName>
</protein>
<dbReference type="SUPFAM" id="SSF52047">
    <property type="entry name" value="RNI-like"/>
    <property type="match status" value="1"/>
</dbReference>
<dbReference type="AlphaFoldDB" id="A0A6A5QFJ0"/>
<accession>A0A6A5QFJ0</accession>
<name>A0A6A5QFJ0_AMPQU</name>
<evidence type="ECO:0000313" key="1">
    <source>
        <dbReference type="EMBL" id="KAF1914451.1"/>
    </source>
</evidence>
<dbReference type="InterPro" id="IPR032675">
    <property type="entry name" value="LRR_dom_sf"/>
</dbReference>
<keyword evidence="2" id="KW-1185">Reference proteome</keyword>
<dbReference type="Gene3D" id="3.80.10.10">
    <property type="entry name" value="Ribonuclease Inhibitor"/>
    <property type="match status" value="1"/>
</dbReference>
<dbReference type="Proteomes" id="UP000800096">
    <property type="component" value="Unassembled WGS sequence"/>
</dbReference>